<dbReference type="InterPro" id="IPR002401">
    <property type="entry name" value="Cyt_P450_E_grp-I"/>
</dbReference>
<dbReference type="InterPro" id="IPR017972">
    <property type="entry name" value="Cyt_P450_CS"/>
</dbReference>
<dbReference type="InterPro" id="IPR050121">
    <property type="entry name" value="Cytochrome_P450_monoxygenase"/>
</dbReference>
<dbReference type="GO" id="GO:0020037">
    <property type="term" value="F:heme binding"/>
    <property type="evidence" value="ECO:0007669"/>
    <property type="project" value="InterPro"/>
</dbReference>
<evidence type="ECO:0000256" key="2">
    <source>
        <dbReference type="ARBA" id="ARBA00022723"/>
    </source>
</evidence>
<dbReference type="PRINTS" id="PR00385">
    <property type="entry name" value="P450"/>
</dbReference>
<evidence type="ECO:0000256" key="3">
    <source>
        <dbReference type="ARBA" id="ARBA00023004"/>
    </source>
</evidence>
<dbReference type="PANTHER" id="PTHR24305">
    <property type="entry name" value="CYTOCHROME P450"/>
    <property type="match status" value="1"/>
</dbReference>
<comment type="caution">
    <text evidence="6">The sequence shown here is derived from an EMBL/GenBank/DDBJ whole genome shotgun (WGS) entry which is preliminary data.</text>
</comment>
<keyword evidence="4 5" id="KW-0349">Heme</keyword>
<dbReference type="InterPro" id="IPR036396">
    <property type="entry name" value="Cyt_P450_sf"/>
</dbReference>
<dbReference type="PRINTS" id="PR00463">
    <property type="entry name" value="EP450I"/>
</dbReference>
<dbReference type="GO" id="GO:0005506">
    <property type="term" value="F:iron ion binding"/>
    <property type="evidence" value="ECO:0007669"/>
    <property type="project" value="InterPro"/>
</dbReference>
<accession>A0A9W9CEY9</accession>
<dbReference type="GO" id="GO:0016705">
    <property type="term" value="F:oxidoreductase activity, acting on paired donors, with incorporation or reduction of molecular oxygen"/>
    <property type="evidence" value="ECO:0007669"/>
    <property type="project" value="InterPro"/>
</dbReference>
<evidence type="ECO:0000313" key="7">
    <source>
        <dbReference type="Proteomes" id="UP001140513"/>
    </source>
</evidence>
<comment type="cofactor">
    <cofactor evidence="1 4">
        <name>heme</name>
        <dbReference type="ChEBI" id="CHEBI:30413"/>
    </cofactor>
</comment>
<evidence type="ECO:0000256" key="5">
    <source>
        <dbReference type="RuleBase" id="RU000461"/>
    </source>
</evidence>
<proteinExistence type="inferred from homology"/>
<organism evidence="6 7">
    <name type="scientific">Didymosphaeria variabile</name>
    <dbReference type="NCBI Taxonomy" id="1932322"/>
    <lineage>
        <taxon>Eukaryota</taxon>
        <taxon>Fungi</taxon>
        <taxon>Dikarya</taxon>
        <taxon>Ascomycota</taxon>
        <taxon>Pezizomycotina</taxon>
        <taxon>Dothideomycetes</taxon>
        <taxon>Pleosporomycetidae</taxon>
        <taxon>Pleosporales</taxon>
        <taxon>Massarineae</taxon>
        <taxon>Didymosphaeriaceae</taxon>
        <taxon>Didymosphaeria</taxon>
    </lineage>
</organism>
<dbReference type="AlphaFoldDB" id="A0A9W9CEY9"/>
<feature type="binding site" description="axial binding residue" evidence="4">
    <location>
        <position position="384"/>
    </location>
    <ligand>
        <name>heme</name>
        <dbReference type="ChEBI" id="CHEBI:30413"/>
    </ligand>
    <ligandPart>
        <name>Fe</name>
        <dbReference type="ChEBI" id="CHEBI:18248"/>
    </ligandPart>
</feature>
<sequence>MVWPIVRIAPNHYSIDDPSAVQILYGARSTFAKGEWYSVSASPDMPIRDVFTELDAKKHATHRRQIAQFYSIKTLRKMEDAVDECIKEFDQRLSEISRSGEVIDLQWWVAKRFGFLKKGEDCMNMISNIHQSLLYVARIGVYPEWHRVIFKLSSFFGNSGFAAVMDFAGKQIQERLSKWQDEETGESGDDFLTSVLRLHREDPAKFPMEKVFLTCLQNIGAGTDTTSISLSAILWNVIMDRRVLAKANLFLPPRPAVPCLTIARQLRAEIDEKTADGQLSDPPTFAETQTMPYFQAVILEGLRIHPAAAFPLVRIVPKGGAHIAGRFFPEGVSVGINCWVAHANQAVFGEDADQFRPERWLADKETVSAMNRYWIPFGHGSRTCLGKNISPMEISKAVPQLLRKYDFERADANAELECEYVCFVKQKNMKFKIIRREV</sequence>
<dbReference type="GO" id="GO:0004497">
    <property type="term" value="F:monooxygenase activity"/>
    <property type="evidence" value="ECO:0007669"/>
    <property type="project" value="UniProtKB-KW"/>
</dbReference>
<protein>
    <recommendedName>
        <fullName evidence="8">Cytochrome P450</fullName>
    </recommendedName>
</protein>
<keyword evidence="2 4" id="KW-0479">Metal-binding</keyword>
<dbReference type="EMBL" id="JAPEUX010000002">
    <property type="protein sequence ID" value="KAJ4358238.1"/>
    <property type="molecule type" value="Genomic_DNA"/>
</dbReference>
<dbReference type="Gene3D" id="1.10.630.10">
    <property type="entry name" value="Cytochrome P450"/>
    <property type="match status" value="1"/>
</dbReference>
<evidence type="ECO:0000256" key="1">
    <source>
        <dbReference type="ARBA" id="ARBA00001971"/>
    </source>
</evidence>
<keyword evidence="3 4" id="KW-0408">Iron</keyword>
<evidence type="ECO:0000256" key="4">
    <source>
        <dbReference type="PIRSR" id="PIRSR602401-1"/>
    </source>
</evidence>
<dbReference type="PROSITE" id="PS00086">
    <property type="entry name" value="CYTOCHROME_P450"/>
    <property type="match status" value="1"/>
</dbReference>
<keyword evidence="5" id="KW-0560">Oxidoreductase</keyword>
<name>A0A9W9CEY9_9PLEO</name>
<gene>
    <name evidence="6" type="ORF">N0V89_002818</name>
</gene>
<dbReference type="InterPro" id="IPR001128">
    <property type="entry name" value="Cyt_P450"/>
</dbReference>
<evidence type="ECO:0000313" key="6">
    <source>
        <dbReference type="EMBL" id="KAJ4358238.1"/>
    </source>
</evidence>
<dbReference type="RefSeq" id="XP_056075097.1">
    <property type="nucleotide sequence ID" value="XM_056211624.1"/>
</dbReference>
<evidence type="ECO:0008006" key="8">
    <source>
        <dbReference type="Google" id="ProtNLM"/>
    </source>
</evidence>
<keyword evidence="7" id="KW-1185">Reference proteome</keyword>
<dbReference type="SUPFAM" id="SSF48264">
    <property type="entry name" value="Cytochrome P450"/>
    <property type="match status" value="1"/>
</dbReference>
<dbReference type="GeneID" id="80906348"/>
<dbReference type="Pfam" id="PF00067">
    <property type="entry name" value="p450"/>
    <property type="match status" value="2"/>
</dbReference>
<reference evidence="6" key="1">
    <citation type="submission" date="2022-10" db="EMBL/GenBank/DDBJ databases">
        <title>Tapping the CABI collections for fungal endophytes: first genome assemblies for Collariella, Neodidymelliopsis, Ascochyta clinopodiicola, Didymella pomorum, Didymosphaeria variabile, Neocosmospora piperis and Neocucurbitaria cava.</title>
        <authorList>
            <person name="Hill R."/>
        </authorList>
    </citation>
    <scope>NUCLEOTIDE SEQUENCE</scope>
    <source>
        <strain evidence="6">IMI 356815</strain>
    </source>
</reference>
<keyword evidence="5" id="KW-0503">Monooxygenase</keyword>
<dbReference type="OrthoDB" id="3934656at2759"/>
<dbReference type="CDD" id="cd11060">
    <property type="entry name" value="CYP57A1-like"/>
    <property type="match status" value="1"/>
</dbReference>
<dbReference type="Proteomes" id="UP001140513">
    <property type="component" value="Unassembled WGS sequence"/>
</dbReference>
<dbReference type="PANTHER" id="PTHR24305:SF190">
    <property type="entry name" value="P450, PUTATIVE (EUROFUNG)-RELATED"/>
    <property type="match status" value="1"/>
</dbReference>
<comment type="similarity">
    <text evidence="5">Belongs to the cytochrome P450 family.</text>
</comment>